<evidence type="ECO:0000256" key="1">
    <source>
        <dbReference type="ARBA" id="ARBA00023122"/>
    </source>
</evidence>
<feature type="domain" description="CBS" evidence="4">
    <location>
        <begin position="84"/>
        <end position="140"/>
    </location>
</feature>
<name>A0A2A2F678_9GAMM</name>
<dbReference type="RefSeq" id="WP_095616684.1">
    <property type="nucleotide sequence ID" value="NZ_NSKD01000002.1"/>
</dbReference>
<gene>
    <name evidence="5" type="ORF">CK501_05155</name>
</gene>
<evidence type="ECO:0000313" key="5">
    <source>
        <dbReference type="EMBL" id="PAU80956.1"/>
    </source>
</evidence>
<dbReference type="InterPro" id="IPR000644">
    <property type="entry name" value="CBS_dom"/>
</dbReference>
<dbReference type="Proteomes" id="UP000218896">
    <property type="component" value="Unassembled WGS sequence"/>
</dbReference>
<organism evidence="5 6">
    <name type="scientific">Halovibrio salipaludis</name>
    <dbReference type="NCBI Taxonomy" id="2032626"/>
    <lineage>
        <taxon>Bacteria</taxon>
        <taxon>Pseudomonadati</taxon>
        <taxon>Pseudomonadota</taxon>
        <taxon>Gammaproteobacteria</taxon>
        <taxon>Oceanospirillales</taxon>
        <taxon>Halomonadaceae</taxon>
        <taxon>Halovibrio</taxon>
    </lineage>
</organism>
<sequence length="208" mass="22836">MAIHIAEPGRPVGTRLPEALRARRVQGTDETDAIRRTASNTEQPEEPARFQGKPEVRRALQEYQEESSGEGDAESPYLPSSRLASQALHTISAKAPLRMALDTMAHHLVHHLVVTTDAGEVAGLIDETWILRQIREGMDETTPLSGCELPSFITVTPETDAHHLAQQMLSHELSAALVINHNNQPAGIVTGTDFLRLYADGHHLHTTI</sequence>
<dbReference type="PROSITE" id="PS51371">
    <property type="entry name" value="CBS"/>
    <property type="match status" value="2"/>
</dbReference>
<dbReference type="SMART" id="SM00116">
    <property type="entry name" value="CBS"/>
    <property type="match status" value="2"/>
</dbReference>
<dbReference type="SUPFAM" id="SSF54631">
    <property type="entry name" value="CBS-domain pair"/>
    <property type="match status" value="1"/>
</dbReference>
<accession>A0A2A2F678</accession>
<dbReference type="EMBL" id="NSKD01000002">
    <property type="protein sequence ID" value="PAU80956.1"/>
    <property type="molecule type" value="Genomic_DNA"/>
</dbReference>
<dbReference type="InterPro" id="IPR046342">
    <property type="entry name" value="CBS_dom_sf"/>
</dbReference>
<dbReference type="Pfam" id="PF00571">
    <property type="entry name" value="CBS"/>
    <property type="match status" value="2"/>
</dbReference>
<dbReference type="CDD" id="cd02205">
    <property type="entry name" value="CBS_pair_SF"/>
    <property type="match status" value="1"/>
</dbReference>
<dbReference type="Gene3D" id="3.10.580.10">
    <property type="entry name" value="CBS-domain"/>
    <property type="match status" value="1"/>
</dbReference>
<comment type="caution">
    <text evidence="5">The sequence shown here is derived from an EMBL/GenBank/DDBJ whole genome shotgun (WGS) entry which is preliminary data.</text>
</comment>
<evidence type="ECO:0000256" key="3">
    <source>
        <dbReference type="SAM" id="MobiDB-lite"/>
    </source>
</evidence>
<keyword evidence="1 2" id="KW-0129">CBS domain</keyword>
<evidence type="ECO:0000313" key="6">
    <source>
        <dbReference type="Proteomes" id="UP000218896"/>
    </source>
</evidence>
<dbReference type="PANTHER" id="PTHR43080:SF26">
    <property type="entry name" value="REGULATORY PROTEIN"/>
    <property type="match status" value="1"/>
</dbReference>
<evidence type="ECO:0000259" key="4">
    <source>
        <dbReference type="PROSITE" id="PS51371"/>
    </source>
</evidence>
<dbReference type="InterPro" id="IPR051257">
    <property type="entry name" value="Diverse_CBS-Domain"/>
</dbReference>
<feature type="region of interest" description="Disordered" evidence="3">
    <location>
        <begin position="1"/>
        <end position="53"/>
    </location>
</feature>
<dbReference type="AlphaFoldDB" id="A0A2A2F678"/>
<proteinExistence type="predicted"/>
<dbReference type="PANTHER" id="PTHR43080">
    <property type="entry name" value="CBS DOMAIN-CONTAINING PROTEIN CBSX3, MITOCHONDRIAL"/>
    <property type="match status" value="1"/>
</dbReference>
<dbReference type="OrthoDB" id="6371940at2"/>
<reference evidence="5 6" key="1">
    <citation type="submission" date="2017-08" db="EMBL/GenBank/DDBJ databases">
        <title>Halovibrio sewagensis sp. nov., isolated from wastewater of high salinity.</title>
        <authorList>
            <person name="Dong X."/>
            <person name="Zhang G."/>
        </authorList>
    </citation>
    <scope>NUCLEOTIDE SEQUENCE [LARGE SCALE GENOMIC DNA]</scope>
    <source>
        <strain evidence="5 6">YL5-2</strain>
    </source>
</reference>
<evidence type="ECO:0000256" key="2">
    <source>
        <dbReference type="PROSITE-ProRule" id="PRU00703"/>
    </source>
</evidence>
<feature type="domain" description="CBS" evidence="4">
    <location>
        <begin position="148"/>
        <end position="204"/>
    </location>
</feature>
<protein>
    <recommendedName>
        <fullName evidence="4">CBS domain-containing protein</fullName>
    </recommendedName>
</protein>
<keyword evidence="6" id="KW-1185">Reference proteome</keyword>